<dbReference type="OrthoDB" id="9782229at2"/>
<dbReference type="InterPro" id="IPR018247">
    <property type="entry name" value="EF_Hand_1_Ca_BS"/>
</dbReference>
<organism evidence="1 2">
    <name type="scientific">Bythopirellula goksoeyrii</name>
    <dbReference type="NCBI Taxonomy" id="1400387"/>
    <lineage>
        <taxon>Bacteria</taxon>
        <taxon>Pseudomonadati</taxon>
        <taxon>Planctomycetota</taxon>
        <taxon>Planctomycetia</taxon>
        <taxon>Pirellulales</taxon>
        <taxon>Lacipirellulaceae</taxon>
        <taxon>Bythopirellula</taxon>
    </lineage>
</organism>
<evidence type="ECO:0000313" key="1">
    <source>
        <dbReference type="EMBL" id="QEG34390.1"/>
    </source>
</evidence>
<dbReference type="RefSeq" id="WP_148073047.1">
    <property type="nucleotide sequence ID" value="NZ_CP042913.1"/>
</dbReference>
<dbReference type="Proteomes" id="UP000323917">
    <property type="component" value="Chromosome"/>
</dbReference>
<dbReference type="PROSITE" id="PS00018">
    <property type="entry name" value="EF_HAND_1"/>
    <property type="match status" value="1"/>
</dbReference>
<sequence>MSSLLEALLGGGSPTVEKVKRDTDLDAKKAEQAYGAAIGTLLRGLEAKSQTKEGADTIWDMLRKQVEQGNVPPEAPAENKHVEVKDMDPNQVNDILSVIFGKDAPKVEGGFGKVITLDSEATKKILGKVLPAVLGGIFGAAEKEPEDSRQALPKILGGARTEMEQKQPQTRGIFDAILDRDGDGDVDLNDLSGLVGVLAGKQ</sequence>
<dbReference type="EMBL" id="CP042913">
    <property type="protein sequence ID" value="QEG34390.1"/>
    <property type="molecule type" value="Genomic_DNA"/>
</dbReference>
<evidence type="ECO:0000313" key="2">
    <source>
        <dbReference type="Proteomes" id="UP000323917"/>
    </source>
</evidence>
<gene>
    <name evidence="1" type="ORF">Pr1d_16660</name>
</gene>
<reference evidence="1 2" key="1">
    <citation type="submission" date="2019-08" db="EMBL/GenBank/DDBJ databases">
        <title>Deep-cultivation of Planctomycetes and their phenomic and genomic characterization uncovers novel biology.</title>
        <authorList>
            <person name="Wiegand S."/>
            <person name="Jogler M."/>
            <person name="Boedeker C."/>
            <person name="Pinto D."/>
            <person name="Vollmers J."/>
            <person name="Rivas-Marin E."/>
            <person name="Kohn T."/>
            <person name="Peeters S.H."/>
            <person name="Heuer A."/>
            <person name="Rast P."/>
            <person name="Oberbeckmann S."/>
            <person name="Bunk B."/>
            <person name="Jeske O."/>
            <person name="Meyerdierks A."/>
            <person name="Storesund J.E."/>
            <person name="Kallscheuer N."/>
            <person name="Luecker S."/>
            <person name="Lage O.M."/>
            <person name="Pohl T."/>
            <person name="Merkel B.J."/>
            <person name="Hornburger P."/>
            <person name="Mueller R.-W."/>
            <person name="Bruemmer F."/>
            <person name="Labrenz M."/>
            <person name="Spormann A.M."/>
            <person name="Op den Camp H."/>
            <person name="Overmann J."/>
            <person name="Amann R."/>
            <person name="Jetten M.S.M."/>
            <person name="Mascher T."/>
            <person name="Medema M.H."/>
            <person name="Devos D.P."/>
            <person name="Kaster A.-K."/>
            <person name="Ovreas L."/>
            <person name="Rohde M."/>
            <person name="Galperin M.Y."/>
            <person name="Jogler C."/>
        </authorList>
    </citation>
    <scope>NUCLEOTIDE SEQUENCE [LARGE SCALE GENOMIC DNA]</scope>
    <source>
        <strain evidence="1 2">Pr1d</strain>
    </source>
</reference>
<dbReference type="Pfam" id="PF06078">
    <property type="entry name" value="DUF937"/>
    <property type="match status" value="2"/>
</dbReference>
<proteinExistence type="predicted"/>
<dbReference type="AlphaFoldDB" id="A0A5B9Q9W9"/>
<keyword evidence="2" id="KW-1185">Reference proteome</keyword>
<dbReference type="InterPro" id="IPR009282">
    <property type="entry name" value="DUF937"/>
</dbReference>
<evidence type="ECO:0008006" key="3">
    <source>
        <dbReference type="Google" id="ProtNLM"/>
    </source>
</evidence>
<dbReference type="KEGG" id="bgok:Pr1d_16660"/>
<protein>
    <recommendedName>
        <fullName evidence="3">EF-hand domain-containing protein</fullName>
    </recommendedName>
</protein>
<name>A0A5B9Q9W9_9BACT</name>
<accession>A0A5B9Q9W9</accession>